<name>A0ABP1G3S9_9CHLO</name>
<sequence length="849" mass="90601">MHTLLHLQTFEEATIFNVQCNETDVVVWTAAEQVKLSNLAVFNKSLTVYGYTITLDEVQLVGTNFTVVAPYIDCGGASVVTLNTTGKPAPVSYHPNVTEPITCTGNACQGPAGNSTTIAGGQGGSVTIYASETRNCNNTLIKVITVGGTGGRGEDGGNGVIGETGDVGRTIDCEADCHDHEDRAQCKRDYPLLDYKGPQYDLDWRQMYCAAYYNPQTKSGEGQGHPGKKGGLPGIAGNSTYSGSGGSITLPAGALVTTNFSADSNLGAPLFTLASNRKPGAGGAGGAGGLGEQSFITDFLHHPNCATYGTFNDHCTCPPGPSGPPGCEDSTNSTDSCSKVVAQPQIVTMASRYYFNRQYEDAARAYVFLRDACDSVTFTPLIGLTALETFTGTQLANFKELEAAYSTYWKASTSAADKKAELQNTISKNTQIADGLRKKQADVLVQQQASLAEFNVLASQRSTANETLGRASQAFKDAVNILRNSQPSFLELLSCIASTVVGVGADVAGIGKITGDFEKVLPNYKKTGQALSGYSGASLVIGNVNTELYPAWDKYAKTSNEANEDATKLVTGSQQFNEYLEEYKQLPQAGEYKRDLSILQQVAASTSAKVLQNTAQFQQYQQLELEIVASNANTEDIRGMLAGADPNPAAVEFANYISGSYVRAQQSVLQSVYQINQAYRYAFPGASPDVAISSKDYQGLSTANSELLNKVKTQLTLQGGNSHPVNELPPFMINATEPGFSDLLKPGGRFTFYINSSDPSFYNLAQFYASKVKVTVLGTVTPLDPTNPRLDVNLRHLGTPAVISTSCQEYTFTHNFRDSTYSYNVQDPSKVYSDGYLGGCGSGAPSDGK</sequence>
<organism evidence="1 2">
    <name type="scientific">Coccomyxa viridis</name>
    <dbReference type="NCBI Taxonomy" id="1274662"/>
    <lineage>
        <taxon>Eukaryota</taxon>
        <taxon>Viridiplantae</taxon>
        <taxon>Chlorophyta</taxon>
        <taxon>core chlorophytes</taxon>
        <taxon>Trebouxiophyceae</taxon>
        <taxon>Trebouxiophyceae incertae sedis</taxon>
        <taxon>Coccomyxaceae</taxon>
        <taxon>Coccomyxa</taxon>
    </lineage>
</organism>
<gene>
    <name evidence="1" type="primary">g9841</name>
    <name evidence="1" type="ORF">VP750_LOCUS8862</name>
</gene>
<reference evidence="1 2" key="1">
    <citation type="submission" date="2024-06" db="EMBL/GenBank/DDBJ databases">
        <authorList>
            <person name="Kraege A."/>
            <person name="Thomma B."/>
        </authorList>
    </citation>
    <scope>NUCLEOTIDE SEQUENCE [LARGE SCALE GENOMIC DNA]</scope>
</reference>
<proteinExistence type="predicted"/>
<keyword evidence="2" id="KW-1185">Reference proteome</keyword>
<protein>
    <submittedName>
        <fullName evidence="1">G9841 protein</fullName>
    </submittedName>
</protein>
<evidence type="ECO:0000313" key="1">
    <source>
        <dbReference type="EMBL" id="CAL5226956.1"/>
    </source>
</evidence>
<accession>A0ABP1G3S9</accession>
<dbReference type="EMBL" id="CAXHTA020000016">
    <property type="protein sequence ID" value="CAL5226956.1"/>
    <property type="molecule type" value="Genomic_DNA"/>
</dbReference>
<comment type="caution">
    <text evidence="1">The sequence shown here is derived from an EMBL/GenBank/DDBJ whole genome shotgun (WGS) entry which is preliminary data.</text>
</comment>
<dbReference type="Proteomes" id="UP001497392">
    <property type="component" value="Unassembled WGS sequence"/>
</dbReference>
<evidence type="ECO:0000313" key="2">
    <source>
        <dbReference type="Proteomes" id="UP001497392"/>
    </source>
</evidence>